<organism evidence="1 2">
    <name type="scientific">Taxus chinensis</name>
    <name type="common">Chinese yew</name>
    <name type="synonym">Taxus wallichiana var. chinensis</name>
    <dbReference type="NCBI Taxonomy" id="29808"/>
    <lineage>
        <taxon>Eukaryota</taxon>
        <taxon>Viridiplantae</taxon>
        <taxon>Streptophyta</taxon>
        <taxon>Embryophyta</taxon>
        <taxon>Tracheophyta</taxon>
        <taxon>Spermatophyta</taxon>
        <taxon>Pinopsida</taxon>
        <taxon>Pinidae</taxon>
        <taxon>Conifers II</taxon>
        <taxon>Cupressales</taxon>
        <taxon>Taxaceae</taxon>
        <taxon>Taxus</taxon>
    </lineage>
</organism>
<comment type="caution">
    <text evidence="1">The sequence shown here is derived from an EMBL/GenBank/DDBJ whole genome shotgun (WGS) entry which is preliminary data.</text>
</comment>
<dbReference type="GO" id="GO:0010088">
    <property type="term" value="P:phloem development"/>
    <property type="evidence" value="ECO:0007669"/>
    <property type="project" value="InterPro"/>
</dbReference>
<reference evidence="1 2" key="1">
    <citation type="journal article" date="2021" name="Nat. Plants">
        <title>The Taxus genome provides insights into paclitaxel biosynthesis.</title>
        <authorList>
            <person name="Xiong X."/>
            <person name="Gou J."/>
            <person name="Liao Q."/>
            <person name="Li Y."/>
            <person name="Zhou Q."/>
            <person name="Bi G."/>
            <person name="Li C."/>
            <person name="Du R."/>
            <person name="Wang X."/>
            <person name="Sun T."/>
            <person name="Guo L."/>
            <person name="Liang H."/>
            <person name="Lu P."/>
            <person name="Wu Y."/>
            <person name="Zhang Z."/>
            <person name="Ro D.K."/>
            <person name="Shang Y."/>
            <person name="Huang S."/>
            <person name="Yan J."/>
        </authorList>
    </citation>
    <scope>NUCLEOTIDE SEQUENCE [LARGE SCALE GENOMIC DNA]</scope>
    <source>
        <strain evidence="1">Ta-2019</strain>
    </source>
</reference>
<gene>
    <name evidence="1" type="ORF">KI387_034292</name>
</gene>
<proteinExistence type="predicted"/>
<evidence type="ECO:0000313" key="1">
    <source>
        <dbReference type="EMBL" id="KAH9290175.1"/>
    </source>
</evidence>
<dbReference type="EMBL" id="JAHRHJ020003813">
    <property type="protein sequence ID" value="KAH9290175.1"/>
    <property type="molecule type" value="Genomic_DNA"/>
</dbReference>
<dbReference type="PANTHER" id="PTHR33232">
    <property type="entry name" value="PROTEIN SIEVE ELEMENT OCCLUSION B-LIKE"/>
    <property type="match status" value="1"/>
</dbReference>
<dbReference type="AlphaFoldDB" id="A0AA38BUN5"/>
<feature type="non-terminal residue" evidence="1">
    <location>
        <position position="1"/>
    </location>
</feature>
<sequence>VKVDDLQGKLLLLVITPVNISETQISALKAMYLKMLARHNNLAEVVWIPRVDCGRPTWVEYERCAENSPWPMVPNPWLINTTSLYHLTNVTTTLVVVDANGIISCNAAMPMIERLGVEAFPFCQSREEELRKVEWEGLKFQSSVQFVFQILDSTQMK</sequence>
<keyword evidence="2" id="KW-1185">Reference proteome</keyword>
<accession>A0AA38BUN5</accession>
<feature type="non-terminal residue" evidence="1">
    <location>
        <position position="157"/>
    </location>
</feature>
<name>A0AA38BUN5_TAXCH</name>
<dbReference type="InterPro" id="IPR039299">
    <property type="entry name" value="SEOA"/>
</dbReference>
<dbReference type="PANTHER" id="PTHR33232:SF20">
    <property type="entry name" value="PROTEIN SIEVE ELEMENT OCCLUSION B-LIKE"/>
    <property type="match status" value="1"/>
</dbReference>
<evidence type="ECO:0000313" key="2">
    <source>
        <dbReference type="Proteomes" id="UP000824469"/>
    </source>
</evidence>
<protein>
    <submittedName>
        <fullName evidence="1">Uncharacterized protein</fullName>
    </submittedName>
</protein>
<dbReference type="Proteomes" id="UP000824469">
    <property type="component" value="Unassembled WGS sequence"/>
</dbReference>